<keyword evidence="1" id="KW-0732">Signal</keyword>
<feature type="chain" id="PRO_5020041077" evidence="1">
    <location>
        <begin position="20"/>
        <end position="207"/>
    </location>
</feature>
<protein>
    <submittedName>
        <fullName evidence="2">Odorant binding protein</fullName>
    </submittedName>
</protein>
<gene>
    <name evidence="2" type="primary">OBP33</name>
</gene>
<dbReference type="AlphaFoldDB" id="A0A4D6Q6T8"/>
<evidence type="ECO:0000313" key="2">
    <source>
        <dbReference type="EMBL" id="QCF41948.1"/>
    </source>
</evidence>
<accession>A0A4D6Q6T8</accession>
<name>A0A4D6Q6T8_ATHDI</name>
<dbReference type="Gene3D" id="1.10.238.270">
    <property type="match status" value="1"/>
</dbReference>
<evidence type="ECO:0000256" key="1">
    <source>
        <dbReference type="SAM" id="SignalP"/>
    </source>
</evidence>
<feature type="signal peptide" evidence="1">
    <location>
        <begin position="1"/>
        <end position="19"/>
    </location>
</feature>
<reference evidence="2" key="1">
    <citation type="submission" date="2018-09" db="EMBL/GenBank/DDBJ databases">
        <authorList>
            <person name="Song Y.Q."/>
        </authorList>
    </citation>
    <scope>NUCLEOTIDE SEQUENCE</scope>
    <source>
        <tissue evidence="2">Antenna or genitals</tissue>
    </source>
</reference>
<sequence>MTRSSSCFVLAAVIQVIFGAHFTMHRKPKHSLSIRHQNVPQNMPRYCWRPPDVDLDKCCPTPNLYSDEVMASCGFDKPPVNRAGDPVRPKGAKLVLPLCRDGLCLMTSANLTLKNTDVDYKKLDVYIDQWAAANPEFTKAILEVKPICAAKADEFWRKDQLRICDQDRIYICLASYLLWNCKIKPFKDCRKLKHYIKTCRKYYDYSK</sequence>
<proteinExistence type="evidence at transcript level"/>
<organism evidence="2">
    <name type="scientific">Athetis dissimilis</name>
    <name type="common">Moth</name>
    <name type="synonym">Proxenus dissimilis</name>
    <dbReference type="NCBI Taxonomy" id="1737331"/>
    <lineage>
        <taxon>Eukaryota</taxon>
        <taxon>Metazoa</taxon>
        <taxon>Ecdysozoa</taxon>
        <taxon>Arthropoda</taxon>
        <taxon>Hexapoda</taxon>
        <taxon>Insecta</taxon>
        <taxon>Pterygota</taxon>
        <taxon>Neoptera</taxon>
        <taxon>Endopterygota</taxon>
        <taxon>Lepidoptera</taxon>
        <taxon>Glossata</taxon>
        <taxon>Ditrysia</taxon>
        <taxon>Noctuoidea</taxon>
        <taxon>Noctuidae</taxon>
        <taxon>Noctuinae</taxon>
        <taxon>Athetis</taxon>
    </lineage>
</organism>
<dbReference type="EMBL" id="MH900317">
    <property type="protein sequence ID" value="QCF41948.1"/>
    <property type="molecule type" value="mRNA"/>
</dbReference>